<reference evidence="2 3" key="1">
    <citation type="journal article" date="2021" name="Elife">
        <title>Chloroplast acquisition without the gene transfer in kleptoplastic sea slugs, Plakobranchus ocellatus.</title>
        <authorList>
            <person name="Maeda T."/>
            <person name="Takahashi S."/>
            <person name="Yoshida T."/>
            <person name="Shimamura S."/>
            <person name="Takaki Y."/>
            <person name="Nagai Y."/>
            <person name="Toyoda A."/>
            <person name="Suzuki Y."/>
            <person name="Arimoto A."/>
            <person name="Ishii H."/>
            <person name="Satoh N."/>
            <person name="Nishiyama T."/>
            <person name="Hasebe M."/>
            <person name="Maruyama T."/>
            <person name="Minagawa J."/>
            <person name="Obokata J."/>
            <person name="Shigenobu S."/>
        </authorList>
    </citation>
    <scope>NUCLEOTIDE SEQUENCE [LARGE SCALE GENOMIC DNA]</scope>
</reference>
<gene>
    <name evidence="2" type="ORF">ElyMa_003959800</name>
</gene>
<evidence type="ECO:0000313" key="3">
    <source>
        <dbReference type="Proteomes" id="UP000762676"/>
    </source>
</evidence>
<proteinExistence type="predicted"/>
<dbReference type="Proteomes" id="UP000762676">
    <property type="component" value="Unassembled WGS sequence"/>
</dbReference>
<evidence type="ECO:0000313" key="2">
    <source>
        <dbReference type="EMBL" id="GFR77087.1"/>
    </source>
</evidence>
<protein>
    <submittedName>
        <fullName evidence="2">Uncharacterized protein</fullName>
    </submittedName>
</protein>
<feature type="compositionally biased region" description="Acidic residues" evidence="1">
    <location>
        <begin position="1"/>
        <end position="16"/>
    </location>
</feature>
<organism evidence="2 3">
    <name type="scientific">Elysia marginata</name>
    <dbReference type="NCBI Taxonomy" id="1093978"/>
    <lineage>
        <taxon>Eukaryota</taxon>
        <taxon>Metazoa</taxon>
        <taxon>Spiralia</taxon>
        <taxon>Lophotrochozoa</taxon>
        <taxon>Mollusca</taxon>
        <taxon>Gastropoda</taxon>
        <taxon>Heterobranchia</taxon>
        <taxon>Euthyneura</taxon>
        <taxon>Panpulmonata</taxon>
        <taxon>Sacoglossa</taxon>
        <taxon>Placobranchoidea</taxon>
        <taxon>Plakobranchidae</taxon>
        <taxon>Elysia</taxon>
    </lineage>
</organism>
<dbReference type="AlphaFoldDB" id="A0AAV4FV03"/>
<keyword evidence="3" id="KW-1185">Reference proteome</keyword>
<comment type="caution">
    <text evidence="2">The sequence shown here is derived from an EMBL/GenBank/DDBJ whole genome shotgun (WGS) entry which is preliminary data.</text>
</comment>
<feature type="non-terminal residue" evidence="2">
    <location>
        <position position="68"/>
    </location>
</feature>
<feature type="region of interest" description="Disordered" evidence="1">
    <location>
        <begin position="1"/>
        <end position="36"/>
    </location>
</feature>
<sequence>MKGIDDDDDDDDDDDLSSMIPQTLHNVSYAGPSPGSVIPEARIHRKACVVRDSCGFLQTCPSHFHLLS</sequence>
<name>A0AAV4FV03_9GAST</name>
<evidence type="ECO:0000256" key="1">
    <source>
        <dbReference type="SAM" id="MobiDB-lite"/>
    </source>
</evidence>
<dbReference type="EMBL" id="BMAT01008057">
    <property type="protein sequence ID" value="GFR77087.1"/>
    <property type="molecule type" value="Genomic_DNA"/>
</dbReference>
<accession>A0AAV4FV03</accession>